<dbReference type="EMBL" id="DF849016">
    <property type="protein sequence ID" value="GAT55447.1"/>
    <property type="molecule type" value="Genomic_DNA"/>
</dbReference>
<dbReference type="CDD" id="cd18186">
    <property type="entry name" value="BTB_POZ_ZBTB_KLHL-like"/>
    <property type="match status" value="1"/>
</dbReference>
<evidence type="ECO:0000256" key="1">
    <source>
        <dbReference type="SAM" id="MobiDB-lite"/>
    </source>
</evidence>
<organism evidence="3 4">
    <name type="scientific">Mycena chlorophos</name>
    <name type="common">Agaric fungus</name>
    <name type="synonym">Agaricus chlorophos</name>
    <dbReference type="NCBI Taxonomy" id="658473"/>
    <lineage>
        <taxon>Eukaryota</taxon>
        <taxon>Fungi</taxon>
        <taxon>Dikarya</taxon>
        <taxon>Basidiomycota</taxon>
        <taxon>Agaricomycotina</taxon>
        <taxon>Agaricomycetes</taxon>
        <taxon>Agaricomycetidae</taxon>
        <taxon>Agaricales</taxon>
        <taxon>Marasmiineae</taxon>
        <taxon>Mycenaceae</taxon>
        <taxon>Mycena</taxon>
    </lineage>
</organism>
<dbReference type="SUPFAM" id="SSF54695">
    <property type="entry name" value="POZ domain"/>
    <property type="match status" value="1"/>
</dbReference>
<dbReference type="InterPro" id="IPR000210">
    <property type="entry name" value="BTB/POZ_dom"/>
</dbReference>
<dbReference type="Pfam" id="PF00651">
    <property type="entry name" value="BTB"/>
    <property type="match status" value="1"/>
</dbReference>
<name>A0ABQ0LXY6_MYCCL</name>
<dbReference type="Proteomes" id="UP000815677">
    <property type="component" value="Unassembled WGS sequence"/>
</dbReference>
<keyword evidence="4" id="KW-1185">Reference proteome</keyword>
<feature type="domain" description="BTB" evidence="2">
    <location>
        <begin position="46"/>
        <end position="118"/>
    </location>
</feature>
<evidence type="ECO:0000313" key="3">
    <source>
        <dbReference type="EMBL" id="GAT55447.1"/>
    </source>
</evidence>
<evidence type="ECO:0000313" key="4">
    <source>
        <dbReference type="Proteomes" id="UP000815677"/>
    </source>
</evidence>
<dbReference type="InterPro" id="IPR011333">
    <property type="entry name" value="SKP1/BTB/POZ_sf"/>
</dbReference>
<reference evidence="3" key="1">
    <citation type="submission" date="2014-09" db="EMBL/GenBank/DDBJ databases">
        <title>Genome sequence of the luminous mushroom Mycena chlorophos for searching fungal bioluminescence genes.</title>
        <authorList>
            <person name="Tanaka Y."/>
            <person name="Kasuga D."/>
            <person name="Oba Y."/>
            <person name="Hase S."/>
            <person name="Sato K."/>
            <person name="Oba Y."/>
            <person name="Sakakibara Y."/>
        </authorList>
    </citation>
    <scope>NUCLEOTIDE SEQUENCE</scope>
</reference>
<accession>A0ABQ0LXY6</accession>
<evidence type="ECO:0000259" key="2">
    <source>
        <dbReference type="PROSITE" id="PS50097"/>
    </source>
</evidence>
<feature type="region of interest" description="Disordered" evidence="1">
    <location>
        <begin position="1"/>
        <end position="29"/>
    </location>
</feature>
<dbReference type="PROSITE" id="PS50097">
    <property type="entry name" value="BTB"/>
    <property type="match status" value="1"/>
</dbReference>
<protein>
    <recommendedName>
        <fullName evidence="2">BTB domain-containing protein</fullName>
    </recommendedName>
</protein>
<dbReference type="SMART" id="SM00225">
    <property type="entry name" value="BTB"/>
    <property type="match status" value="1"/>
</dbReference>
<proteinExistence type="predicted"/>
<sequence>MADEPSQSVECKPEPEPEPAVGVPQSTCVPKAPEPLRSETVWMPYGDIVLQAELTQFRVNRDILALQSSVFRDMFLVPQPADAPTVDGCPLVHLADDKANEWELLLDLLYDPYISETELTLSSIEVMLSLGRKYDMAKLWKHAVFCIRCDFPKDKSKFDMIQSNVDMPKNISNEAGSEVVLLNLADTHGIRTSIPTLALECLKKYSMLKHYVWLELDNESVIPVDDCSAGDCDADRGKIHRAVMRGRPGERYLLLETWDQLNCNNFVCPPCADAAEERWKADRVVVWGNLPGWFGLPKWKELKDDVQ</sequence>
<gene>
    <name evidence="3" type="ORF">MCHLO_12220</name>
</gene>
<dbReference type="Gene3D" id="3.30.710.10">
    <property type="entry name" value="Potassium Channel Kv1.1, Chain A"/>
    <property type="match status" value="1"/>
</dbReference>